<reference evidence="2" key="1">
    <citation type="submission" date="2022-07" db="EMBL/GenBank/DDBJ databases">
        <title>Phylogenomic reconstructions and comparative analyses of Kickxellomycotina fungi.</title>
        <authorList>
            <person name="Reynolds N.K."/>
            <person name="Stajich J.E."/>
            <person name="Barry K."/>
            <person name="Grigoriev I.V."/>
            <person name="Crous P."/>
            <person name="Smith M.E."/>
        </authorList>
    </citation>
    <scope>NUCLEOTIDE SEQUENCE</scope>
    <source>
        <strain evidence="2">NBRC 105414</strain>
    </source>
</reference>
<dbReference type="PANTHER" id="PTHR31896">
    <property type="entry name" value="FAMILY REGULATORY PROTEIN, PUTATIVE (AFU_ORTHOLOGUE AFUA_3G14730)-RELATED"/>
    <property type="match status" value="1"/>
</dbReference>
<sequence length="465" mass="51125">MTVALPDGTECRYSVSDNVSVMYQFHCSYILLFRNAGGEEHFLTPDLLKRGLDVLVRRFYQPVAGWFETNGDKVDVVFSNARRNDPLFTTQRLDMGYEELAQHVHASNVDLFVPATPRGVIRGDGAPMPMFLARATYLAGNEGVVLGVSYHHALMDGSAFWEFMANWARVCRQLHAQDAGTDASGEPSLPHPPAFGLPDSSHLLDPARQFEHTEYVVVDADKCLWEFKPGADVITERVFTVSTEHQAEIRQMAKDAGVSFTEMLCAVFWKEVNDARLRARPALAAETALFTCAVNPRRQLGVPATQCASPVLNTAAAVTVGALAQLDLRGVARLVSGAIGRCTGAYAASSYAFLRAQLQREAGERRQHGRVAQRVMLTYVRPDPVKCTVSSSRTFPIYQTDFGFGPPEYVRPPFLPFDGCVRIWPTPRYSPAPGAAPAPIEVYASLPEHVDLSAAPLLSRLPVRA</sequence>
<accession>A0A9W8H4N5</accession>
<evidence type="ECO:0000313" key="2">
    <source>
        <dbReference type="EMBL" id="KAJ2778576.1"/>
    </source>
</evidence>
<dbReference type="Proteomes" id="UP001140217">
    <property type="component" value="Unassembled WGS sequence"/>
</dbReference>
<dbReference type="OrthoDB" id="1862401at2759"/>
<dbReference type="AlphaFoldDB" id="A0A9W8H4N5"/>
<evidence type="ECO:0000313" key="3">
    <source>
        <dbReference type="Proteomes" id="UP001140217"/>
    </source>
</evidence>
<evidence type="ECO:0000256" key="1">
    <source>
        <dbReference type="ARBA" id="ARBA00022679"/>
    </source>
</evidence>
<dbReference type="InterPro" id="IPR051283">
    <property type="entry name" value="Sec_Metabolite_Acyltrans"/>
</dbReference>
<dbReference type="GO" id="GO:0016740">
    <property type="term" value="F:transferase activity"/>
    <property type="evidence" value="ECO:0007669"/>
    <property type="project" value="UniProtKB-KW"/>
</dbReference>
<protein>
    <submittedName>
        <fullName evidence="2">Uncharacterized protein</fullName>
    </submittedName>
</protein>
<keyword evidence="3" id="KW-1185">Reference proteome</keyword>
<dbReference type="Pfam" id="PF02458">
    <property type="entry name" value="Transferase"/>
    <property type="match status" value="1"/>
</dbReference>
<keyword evidence="1" id="KW-0808">Transferase</keyword>
<gene>
    <name evidence="2" type="ORF">H4R18_004520</name>
</gene>
<dbReference type="EMBL" id="JANBUL010000221">
    <property type="protein sequence ID" value="KAJ2778576.1"/>
    <property type="molecule type" value="Genomic_DNA"/>
</dbReference>
<dbReference type="InterPro" id="IPR023213">
    <property type="entry name" value="CAT-like_dom_sf"/>
</dbReference>
<comment type="caution">
    <text evidence="2">The sequence shown here is derived from an EMBL/GenBank/DDBJ whole genome shotgun (WGS) entry which is preliminary data.</text>
</comment>
<name>A0A9W8H4N5_9FUNG</name>
<dbReference type="Gene3D" id="3.30.559.10">
    <property type="entry name" value="Chloramphenicol acetyltransferase-like domain"/>
    <property type="match status" value="2"/>
</dbReference>
<organism evidence="2 3">
    <name type="scientific">Coemansia javaensis</name>
    <dbReference type="NCBI Taxonomy" id="2761396"/>
    <lineage>
        <taxon>Eukaryota</taxon>
        <taxon>Fungi</taxon>
        <taxon>Fungi incertae sedis</taxon>
        <taxon>Zoopagomycota</taxon>
        <taxon>Kickxellomycotina</taxon>
        <taxon>Kickxellomycetes</taxon>
        <taxon>Kickxellales</taxon>
        <taxon>Kickxellaceae</taxon>
        <taxon>Coemansia</taxon>
    </lineage>
</organism>
<proteinExistence type="predicted"/>
<dbReference type="PANTHER" id="PTHR31896:SF64">
    <property type="entry name" value="TRICHOTHECENE 3-O-ACETYLTRANSFERASE"/>
    <property type="match status" value="1"/>
</dbReference>
<dbReference type="SUPFAM" id="SSF52777">
    <property type="entry name" value="CoA-dependent acyltransferases"/>
    <property type="match status" value="1"/>
</dbReference>